<feature type="domain" description="3-deoxy-D-manno-octulosonic-acid transferase N-terminal" evidence="11">
    <location>
        <begin position="40"/>
        <end position="214"/>
    </location>
</feature>
<dbReference type="AlphaFoldDB" id="A0A2S9QDU8"/>
<dbReference type="GO" id="GO:0005886">
    <property type="term" value="C:plasma membrane"/>
    <property type="evidence" value="ECO:0007669"/>
    <property type="project" value="UniProtKB-SubCell"/>
</dbReference>
<evidence type="ECO:0000256" key="7">
    <source>
        <dbReference type="ARBA" id="ARBA00049183"/>
    </source>
</evidence>
<gene>
    <name evidence="12" type="ORF">C5L14_12915</name>
</gene>
<dbReference type="InterPro" id="IPR038107">
    <property type="entry name" value="Glycos_transf_N_sf"/>
</dbReference>
<evidence type="ECO:0000256" key="1">
    <source>
        <dbReference type="ARBA" id="ARBA00003394"/>
    </source>
</evidence>
<dbReference type="GO" id="GO:0009244">
    <property type="term" value="P:lipopolysaccharide core region biosynthetic process"/>
    <property type="evidence" value="ECO:0007669"/>
    <property type="project" value="UniProtKB-UniRule"/>
</dbReference>
<keyword evidence="10" id="KW-1003">Cell membrane</keyword>
<keyword evidence="13" id="KW-1185">Reference proteome</keyword>
<dbReference type="InterPro" id="IPR039901">
    <property type="entry name" value="Kdotransferase"/>
</dbReference>
<comment type="subcellular location">
    <subcellularLocation>
        <location evidence="10">Cell membrane</location>
    </subcellularLocation>
</comment>
<protein>
    <recommendedName>
        <fullName evidence="4 10">3-deoxy-D-manno-octulosonic acid transferase</fullName>
        <shortName evidence="10">Kdo transferase</shortName>
        <ecNumber evidence="3 10">2.4.99.12</ecNumber>
    </recommendedName>
    <alternativeName>
        <fullName evidence="6 10">Lipid IV(A) 3-deoxy-D-manno-octulosonic acid transferase</fullName>
    </alternativeName>
</protein>
<comment type="pathway">
    <text evidence="2 10">Bacterial outer membrane biogenesis; LPS core biosynthesis.</text>
</comment>
<feature type="site" description="Transition state stabilizer" evidence="9">
    <location>
        <position position="211"/>
    </location>
</feature>
<dbReference type="RefSeq" id="WP_105862436.1">
    <property type="nucleotide sequence ID" value="NZ_PUEJ01000004.1"/>
</dbReference>
<dbReference type="EC" id="2.4.99.12" evidence="3 10"/>
<dbReference type="UniPathway" id="UPA00958"/>
<dbReference type="GO" id="GO:0043842">
    <property type="term" value="F:Kdo transferase activity"/>
    <property type="evidence" value="ECO:0007669"/>
    <property type="project" value="UniProtKB-EC"/>
</dbReference>
<reference evidence="12 13" key="1">
    <citation type="submission" date="2018-02" db="EMBL/GenBank/DDBJ databases">
        <title>Whole genome sequencing of endophytic bacterium.</title>
        <authorList>
            <person name="Eedara R."/>
            <person name="Podile A.R."/>
        </authorList>
    </citation>
    <scope>NUCLEOTIDE SEQUENCE [LARGE SCALE GENOMIC DNA]</scope>
    <source>
        <strain evidence="12 13">RP1T</strain>
    </source>
</reference>
<dbReference type="Pfam" id="PF04413">
    <property type="entry name" value="Glycos_transf_N"/>
    <property type="match status" value="1"/>
</dbReference>
<evidence type="ECO:0000256" key="8">
    <source>
        <dbReference type="PIRSR" id="PIRSR639901-1"/>
    </source>
</evidence>
<name>A0A2S9QDU8_9HYPH</name>
<comment type="function">
    <text evidence="1 10">Involved in lipopolysaccharide (LPS) biosynthesis. Catalyzes the transfer of 3-deoxy-D-manno-octulosonate (Kdo) residue(s) from CMP-Kdo to lipid IV(A), the tetraacyldisaccharide-1,4'-bisphosphate precursor of lipid A.</text>
</comment>
<dbReference type="Gene3D" id="3.40.50.11720">
    <property type="entry name" value="3-Deoxy-D-manno-octulosonic-acid transferase, N-terminal domain"/>
    <property type="match status" value="1"/>
</dbReference>
<evidence type="ECO:0000256" key="6">
    <source>
        <dbReference type="ARBA" id="ARBA00031445"/>
    </source>
</evidence>
<comment type="catalytic activity">
    <reaction evidence="7 10">
        <text>lipid IVA (E. coli) + CMP-3-deoxy-beta-D-manno-octulosonate = alpha-Kdo-(2-&gt;6)-lipid IVA (E. coli) + CMP + H(+)</text>
        <dbReference type="Rhea" id="RHEA:28066"/>
        <dbReference type="ChEBI" id="CHEBI:15378"/>
        <dbReference type="ChEBI" id="CHEBI:58603"/>
        <dbReference type="ChEBI" id="CHEBI:60364"/>
        <dbReference type="ChEBI" id="CHEBI:60377"/>
        <dbReference type="ChEBI" id="CHEBI:85987"/>
        <dbReference type="EC" id="2.4.99.12"/>
    </reaction>
</comment>
<accession>A0A2S9QDU8</accession>
<sequence length="426" mass="45567">MSAALPLSLKAYRLATSCFRPFAGLLLDKRQRRGKEDASRRPERLGIAGRPRPEGRLAWLHGASVGEAITLLPLATRLAGEGYRILMTTGTVTSAALMAERLPAGAIHQFVPLDIPAYVGRFLDHWRPDLVCFLESELWPVMIAEIKAAGIPLALVNGRMSPRSFARWCRVPRTSAALLGRFDLIAAQSEDDGRRFASLGAPRVVVTGNLKFDAPLPPADPGVLEGLRQAVAGRPLWLAAVTHEGEEALAGEVHAAQKERFADLLTLIVPRHPERGEAIAAALRERGLSVALRSRGIALEARHDVYVADTVGEMGVFYRLARIVFMGKSLLGKGGQNPIEPVKLGAAVLHGPEVQNFVEAYGALDGMGGAVVVHGAAELSDAVARLLDEPAEVDRLAEGGARAIATLTGALERTLTALLPLGARRP</sequence>
<dbReference type="PANTHER" id="PTHR42755">
    <property type="entry name" value="3-DEOXY-MANNO-OCTULOSONATE CYTIDYLYLTRANSFERASE"/>
    <property type="match status" value="1"/>
</dbReference>
<evidence type="ECO:0000313" key="12">
    <source>
        <dbReference type="EMBL" id="PRH87505.1"/>
    </source>
</evidence>
<dbReference type="OrthoDB" id="9789797at2"/>
<evidence type="ECO:0000256" key="5">
    <source>
        <dbReference type="ARBA" id="ARBA00022679"/>
    </source>
</evidence>
<evidence type="ECO:0000256" key="3">
    <source>
        <dbReference type="ARBA" id="ARBA00012621"/>
    </source>
</evidence>
<comment type="caution">
    <text evidence="12">The sequence shown here is derived from an EMBL/GenBank/DDBJ whole genome shotgun (WGS) entry which is preliminary data.</text>
</comment>
<feature type="site" description="Transition state stabilizer" evidence="9">
    <location>
        <position position="135"/>
    </location>
</feature>
<keyword evidence="10" id="KW-0448">Lipopolysaccharide biosynthesis</keyword>
<evidence type="ECO:0000256" key="9">
    <source>
        <dbReference type="PIRSR" id="PIRSR639901-2"/>
    </source>
</evidence>
<evidence type="ECO:0000313" key="13">
    <source>
        <dbReference type="Proteomes" id="UP000237682"/>
    </source>
</evidence>
<evidence type="ECO:0000259" key="11">
    <source>
        <dbReference type="Pfam" id="PF04413"/>
    </source>
</evidence>
<dbReference type="PANTHER" id="PTHR42755:SF1">
    <property type="entry name" value="3-DEOXY-D-MANNO-OCTULOSONIC ACID TRANSFERASE, MITOCHONDRIAL-RELATED"/>
    <property type="match status" value="1"/>
</dbReference>
<comment type="similarity">
    <text evidence="10">Belongs to the glycosyltransferase group 1 family.</text>
</comment>
<keyword evidence="10" id="KW-0472">Membrane</keyword>
<organism evidence="12 13">
    <name type="scientific">Labrys okinawensis</name>
    <dbReference type="NCBI Taxonomy" id="346911"/>
    <lineage>
        <taxon>Bacteria</taxon>
        <taxon>Pseudomonadati</taxon>
        <taxon>Pseudomonadota</taxon>
        <taxon>Alphaproteobacteria</taxon>
        <taxon>Hyphomicrobiales</taxon>
        <taxon>Xanthobacteraceae</taxon>
        <taxon>Labrys</taxon>
    </lineage>
</organism>
<dbReference type="InterPro" id="IPR007507">
    <property type="entry name" value="Glycos_transf_N"/>
</dbReference>
<evidence type="ECO:0000256" key="10">
    <source>
        <dbReference type="RuleBase" id="RU365103"/>
    </source>
</evidence>
<evidence type="ECO:0000256" key="2">
    <source>
        <dbReference type="ARBA" id="ARBA00004713"/>
    </source>
</evidence>
<dbReference type="Gene3D" id="3.40.50.2000">
    <property type="entry name" value="Glycogen Phosphorylase B"/>
    <property type="match status" value="1"/>
</dbReference>
<dbReference type="EMBL" id="PUEJ01000004">
    <property type="protein sequence ID" value="PRH87505.1"/>
    <property type="molecule type" value="Genomic_DNA"/>
</dbReference>
<dbReference type="Proteomes" id="UP000237682">
    <property type="component" value="Unassembled WGS sequence"/>
</dbReference>
<keyword evidence="5 10" id="KW-0808">Transferase</keyword>
<feature type="active site" description="Proton acceptor" evidence="8">
    <location>
        <position position="67"/>
    </location>
</feature>
<evidence type="ECO:0000256" key="4">
    <source>
        <dbReference type="ARBA" id="ARBA00019077"/>
    </source>
</evidence>
<dbReference type="GO" id="GO:0009245">
    <property type="term" value="P:lipid A biosynthetic process"/>
    <property type="evidence" value="ECO:0007669"/>
    <property type="project" value="TreeGrafter"/>
</dbReference>
<dbReference type="SUPFAM" id="SSF53756">
    <property type="entry name" value="UDP-Glycosyltransferase/glycogen phosphorylase"/>
    <property type="match status" value="1"/>
</dbReference>
<proteinExistence type="inferred from homology"/>